<keyword evidence="1" id="KW-0808">Transferase</keyword>
<protein>
    <submittedName>
        <fullName evidence="1">RNA-directed DNA polymerase (Reverse transcriptase)</fullName>
    </submittedName>
</protein>
<name>A0A392NQE1_9FABA</name>
<proteinExistence type="predicted"/>
<feature type="non-terminal residue" evidence="1">
    <location>
        <position position="48"/>
    </location>
</feature>
<reference evidence="1 2" key="1">
    <citation type="journal article" date="2018" name="Front. Plant Sci.">
        <title>Red Clover (Trifolium pratense) and Zigzag Clover (T. medium) - A Picture of Genomic Similarities and Differences.</title>
        <authorList>
            <person name="Dluhosova J."/>
            <person name="Istvanek J."/>
            <person name="Nedelnik J."/>
            <person name="Repkova J."/>
        </authorList>
    </citation>
    <scope>NUCLEOTIDE SEQUENCE [LARGE SCALE GENOMIC DNA]</scope>
    <source>
        <strain evidence="2">cv. 10/8</strain>
        <tissue evidence="1">Leaf</tissue>
    </source>
</reference>
<keyword evidence="1" id="KW-0695">RNA-directed DNA polymerase</keyword>
<comment type="caution">
    <text evidence="1">The sequence shown here is derived from an EMBL/GenBank/DDBJ whole genome shotgun (WGS) entry which is preliminary data.</text>
</comment>
<evidence type="ECO:0000313" key="2">
    <source>
        <dbReference type="Proteomes" id="UP000265520"/>
    </source>
</evidence>
<keyword evidence="2" id="KW-1185">Reference proteome</keyword>
<keyword evidence="1" id="KW-0548">Nucleotidyltransferase</keyword>
<evidence type="ECO:0000313" key="1">
    <source>
        <dbReference type="EMBL" id="MCI02097.1"/>
    </source>
</evidence>
<dbReference type="Proteomes" id="UP000265520">
    <property type="component" value="Unassembled WGS sequence"/>
</dbReference>
<sequence length="48" mass="5382">MEKLALLIQDKINAGQWQPIQITNHGPAISHLFFADDCLLFTKAKSSQ</sequence>
<organism evidence="1 2">
    <name type="scientific">Trifolium medium</name>
    <dbReference type="NCBI Taxonomy" id="97028"/>
    <lineage>
        <taxon>Eukaryota</taxon>
        <taxon>Viridiplantae</taxon>
        <taxon>Streptophyta</taxon>
        <taxon>Embryophyta</taxon>
        <taxon>Tracheophyta</taxon>
        <taxon>Spermatophyta</taxon>
        <taxon>Magnoliopsida</taxon>
        <taxon>eudicotyledons</taxon>
        <taxon>Gunneridae</taxon>
        <taxon>Pentapetalae</taxon>
        <taxon>rosids</taxon>
        <taxon>fabids</taxon>
        <taxon>Fabales</taxon>
        <taxon>Fabaceae</taxon>
        <taxon>Papilionoideae</taxon>
        <taxon>50 kb inversion clade</taxon>
        <taxon>NPAAA clade</taxon>
        <taxon>Hologalegina</taxon>
        <taxon>IRL clade</taxon>
        <taxon>Trifolieae</taxon>
        <taxon>Trifolium</taxon>
    </lineage>
</organism>
<dbReference type="EMBL" id="LXQA010048096">
    <property type="protein sequence ID" value="MCI02097.1"/>
    <property type="molecule type" value="Genomic_DNA"/>
</dbReference>
<accession>A0A392NQE1</accession>
<dbReference type="GO" id="GO:0003964">
    <property type="term" value="F:RNA-directed DNA polymerase activity"/>
    <property type="evidence" value="ECO:0007669"/>
    <property type="project" value="UniProtKB-KW"/>
</dbReference>
<dbReference type="AlphaFoldDB" id="A0A392NQE1"/>